<dbReference type="GO" id="GO:0003723">
    <property type="term" value="F:RNA binding"/>
    <property type="evidence" value="ECO:0007669"/>
    <property type="project" value="InterPro"/>
</dbReference>
<dbReference type="SUPFAM" id="SSF53933">
    <property type="entry name" value="Microbial ribonucleases"/>
    <property type="match status" value="1"/>
</dbReference>
<accession>A0A225SVB7</accession>
<evidence type="ECO:0000313" key="5">
    <source>
        <dbReference type="Proteomes" id="UP000214747"/>
    </source>
</evidence>
<dbReference type="GO" id="GO:0004521">
    <property type="term" value="F:RNA endonuclease activity"/>
    <property type="evidence" value="ECO:0007669"/>
    <property type="project" value="InterPro"/>
</dbReference>
<sequence>MRARFISSFFTRYWLVLLTALMLAAPVQAKGPVPGNLPEVNLDQLPREAQQTMALIRQGGPFPYEKDGSVFGNYEGVLPKQKRGYYREYTVKTPRARNRGARRIISGGEPASSGEYYYTSDHYKTFRRIRD</sequence>
<dbReference type="Proteomes" id="UP000214747">
    <property type="component" value="Unassembled WGS sequence"/>
</dbReference>
<evidence type="ECO:0000256" key="2">
    <source>
        <dbReference type="ARBA" id="ARBA00022801"/>
    </source>
</evidence>
<organism evidence="4 5">
    <name type="scientific">Herbaspirillum aquaticum</name>
    <dbReference type="NCBI Taxonomy" id="568783"/>
    <lineage>
        <taxon>Bacteria</taxon>
        <taxon>Pseudomonadati</taxon>
        <taxon>Pseudomonadota</taxon>
        <taxon>Betaproteobacteria</taxon>
        <taxon>Burkholderiales</taxon>
        <taxon>Oxalobacteraceae</taxon>
        <taxon>Herbaspirillum</taxon>
    </lineage>
</organism>
<keyword evidence="2" id="KW-0378">Hydrolase</keyword>
<dbReference type="InterPro" id="IPR000026">
    <property type="entry name" value="N1-like"/>
</dbReference>
<evidence type="ECO:0000256" key="3">
    <source>
        <dbReference type="SAM" id="SignalP"/>
    </source>
</evidence>
<name>A0A225SVB7_9BURK</name>
<dbReference type="RefSeq" id="WP_088755391.1">
    <property type="nucleotide sequence ID" value="NZ_JARJFG010000054.1"/>
</dbReference>
<dbReference type="Gene3D" id="3.10.450.30">
    <property type="entry name" value="Microbial ribonucleases"/>
    <property type="match status" value="1"/>
</dbReference>
<protein>
    <submittedName>
        <fullName evidence="4">Ribonuclease</fullName>
    </submittedName>
</protein>
<dbReference type="InterPro" id="IPR016191">
    <property type="entry name" value="Ribonuclease/ribotoxin"/>
</dbReference>
<keyword evidence="1" id="KW-0540">Nuclease</keyword>
<dbReference type="GO" id="GO:0016787">
    <property type="term" value="F:hydrolase activity"/>
    <property type="evidence" value="ECO:0007669"/>
    <property type="project" value="UniProtKB-KW"/>
</dbReference>
<feature type="chain" id="PRO_5012850084" evidence="3">
    <location>
        <begin position="30"/>
        <end position="131"/>
    </location>
</feature>
<dbReference type="CDD" id="cd00607">
    <property type="entry name" value="RNase_Sa"/>
    <property type="match status" value="1"/>
</dbReference>
<gene>
    <name evidence="4" type="ORF">CEJ45_11285</name>
</gene>
<feature type="signal peptide" evidence="3">
    <location>
        <begin position="1"/>
        <end position="29"/>
    </location>
</feature>
<evidence type="ECO:0000256" key="1">
    <source>
        <dbReference type="ARBA" id="ARBA00022722"/>
    </source>
</evidence>
<dbReference type="AlphaFoldDB" id="A0A225SVB7"/>
<keyword evidence="3" id="KW-0732">Signal</keyword>
<proteinExistence type="predicted"/>
<evidence type="ECO:0000313" key="4">
    <source>
        <dbReference type="EMBL" id="OWY34616.1"/>
    </source>
</evidence>
<dbReference type="Pfam" id="PF00545">
    <property type="entry name" value="Ribonuclease"/>
    <property type="match status" value="1"/>
</dbReference>
<comment type="caution">
    <text evidence="4">The sequence shown here is derived from an EMBL/GenBank/DDBJ whole genome shotgun (WGS) entry which is preliminary data.</text>
</comment>
<reference evidence="4 5" key="1">
    <citation type="journal article" date="2010" name="Int. J. Syst. Evol. Microbiol.">
        <title>Reclassification of Herbaspirillum putei as a later heterotypic synonym of Herbaspirillum huttiense, with the description of H. huttiense subsp. huttiense subsp. nov. and H. huttiense subsp. putei subsp. nov., comb. nov., and description of Herbaspirillum aquaticum sp. nov.</title>
        <authorList>
            <person name="Dobritsa A.P."/>
            <person name="Reddy M.C."/>
            <person name="Samadpour M."/>
        </authorList>
    </citation>
    <scope>NUCLEOTIDE SEQUENCE [LARGE SCALE GENOMIC DNA]</scope>
    <source>
        <strain evidence="4 5">IEH 4430</strain>
    </source>
</reference>
<keyword evidence="5" id="KW-1185">Reference proteome</keyword>
<dbReference type="EMBL" id="NJGV01000009">
    <property type="protein sequence ID" value="OWY34616.1"/>
    <property type="molecule type" value="Genomic_DNA"/>
</dbReference>